<comment type="similarity">
    <text evidence="1">Belongs to the methyltransferase superfamily.</text>
</comment>
<evidence type="ECO:0000313" key="5">
    <source>
        <dbReference type="EMBL" id="URN92943.1"/>
    </source>
</evidence>
<reference evidence="5" key="1">
    <citation type="submission" date="2022-05" db="EMBL/GenBank/DDBJ databases">
        <title>Novel bacterial taxa in a minimal lignocellulolytic consortium and its capacity to transform plastics disclosed by genome-resolved metagenomics.</title>
        <authorList>
            <person name="Rodriguez C.A.D."/>
            <person name="Diaz-Garcia L."/>
            <person name="Herrera K."/>
            <person name="Tarazona N.A."/>
            <person name="Sproer C."/>
            <person name="Overmann J."/>
            <person name="Jimenez D.J."/>
        </authorList>
    </citation>
    <scope>NUCLEOTIDE SEQUENCE</scope>
    <source>
        <strain evidence="5">MAG5</strain>
    </source>
</reference>
<name>A0A9J6ZAA3_9BACL</name>
<dbReference type="AlphaFoldDB" id="A0A9J6ZAA3"/>
<gene>
    <name evidence="5" type="ORF">NAG76_13950</name>
</gene>
<dbReference type="InterPro" id="IPR051052">
    <property type="entry name" value="Diverse_substrate_MTase"/>
</dbReference>
<dbReference type="InterPro" id="IPR029063">
    <property type="entry name" value="SAM-dependent_MTases_sf"/>
</dbReference>
<dbReference type="EMBL" id="CP097899">
    <property type="protein sequence ID" value="URN92943.1"/>
    <property type="molecule type" value="Genomic_DNA"/>
</dbReference>
<dbReference type="Pfam" id="PF08241">
    <property type="entry name" value="Methyltransf_11"/>
    <property type="match status" value="1"/>
</dbReference>
<feature type="domain" description="Methyltransferase type 11" evidence="4">
    <location>
        <begin position="43"/>
        <end position="142"/>
    </location>
</feature>
<dbReference type="GO" id="GO:0032259">
    <property type="term" value="P:methylation"/>
    <property type="evidence" value="ECO:0007669"/>
    <property type="project" value="UniProtKB-KW"/>
</dbReference>
<keyword evidence="3" id="KW-0808">Transferase</keyword>
<dbReference type="GO" id="GO:0008757">
    <property type="term" value="F:S-adenosylmethionine-dependent methyltransferase activity"/>
    <property type="evidence" value="ECO:0007669"/>
    <property type="project" value="InterPro"/>
</dbReference>
<evidence type="ECO:0000256" key="1">
    <source>
        <dbReference type="ARBA" id="ARBA00008361"/>
    </source>
</evidence>
<dbReference type="KEGG" id="plig:NAG76_13950"/>
<evidence type="ECO:0000256" key="2">
    <source>
        <dbReference type="ARBA" id="ARBA00022603"/>
    </source>
</evidence>
<dbReference type="SUPFAM" id="SSF53335">
    <property type="entry name" value="S-adenosyl-L-methionine-dependent methyltransferases"/>
    <property type="match status" value="1"/>
</dbReference>
<proteinExistence type="inferred from homology"/>
<dbReference type="Proteomes" id="UP001056756">
    <property type="component" value="Chromosome"/>
</dbReference>
<evidence type="ECO:0000259" key="4">
    <source>
        <dbReference type="Pfam" id="PF08241"/>
    </source>
</evidence>
<dbReference type="Gene3D" id="3.40.50.150">
    <property type="entry name" value="Vaccinia Virus protein VP39"/>
    <property type="match status" value="1"/>
</dbReference>
<keyword evidence="2 5" id="KW-0489">Methyltransferase</keyword>
<evidence type="ECO:0000313" key="6">
    <source>
        <dbReference type="Proteomes" id="UP001056756"/>
    </source>
</evidence>
<accession>A0A9J6ZAA3</accession>
<organism evidence="5 6">
    <name type="scientific">Candidatus Pristimantibacillus lignocellulolyticus</name>
    <dbReference type="NCBI Taxonomy" id="2994561"/>
    <lineage>
        <taxon>Bacteria</taxon>
        <taxon>Bacillati</taxon>
        <taxon>Bacillota</taxon>
        <taxon>Bacilli</taxon>
        <taxon>Bacillales</taxon>
        <taxon>Paenibacillaceae</taxon>
        <taxon>Candidatus Pristimantibacillus</taxon>
    </lineage>
</organism>
<dbReference type="PANTHER" id="PTHR44942">
    <property type="entry name" value="METHYLTRANSF_11 DOMAIN-CONTAINING PROTEIN"/>
    <property type="match status" value="1"/>
</dbReference>
<dbReference type="InterPro" id="IPR013216">
    <property type="entry name" value="Methyltransf_11"/>
</dbReference>
<evidence type="ECO:0000256" key="3">
    <source>
        <dbReference type="ARBA" id="ARBA00022679"/>
    </source>
</evidence>
<dbReference type="CDD" id="cd02440">
    <property type="entry name" value="AdoMet_MTases"/>
    <property type="match status" value="1"/>
</dbReference>
<dbReference type="PANTHER" id="PTHR44942:SF4">
    <property type="entry name" value="METHYLTRANSFERASE TYPE 11 DOMAIN-CONTAINING PROTEIN"/>
    <property type="match status" value="1"/>
</dbReference>
<protein>
    <submittedName>
        <fullName evidence="5">Methyltransferase domain-containing protein</fullName>
    </submittedName>
</protein>
<sequence>MDSTQRFSGRSEQYVKYRPSYSEEVIQHLLNVVGITNSDLVADIGAGTGIFTEKLLEQHIPMVAVEPNDDMRNALTEQLQYYLTNNRQSVHQLSVSSGSAERTELANESVDHVVCAQAFHWFDVELTRIEFKRILKRDGQVVLLWNQRDVGASAFMNNYDELFLKYGKQYDEVKHKHINQTSLKSFYGGQEPQLASYQYVQQFDLDGLFGRIQSSSFSLVETDARYDEYIEDIKQLFSKHEQNGVVYMLYRTDIYWGQML</sequence>